<dbReference type="InterPro" id="IPR000917">
    <property type="entry name" value="Sulfatase_N"/>
</dbReference>
<sequence>MLAKTVIISLASVSPSLNATENKGSTSIEKPNIIVIMADDLGYGDVGCYGAKAKNVKTPHIDRLAARGLRFTSGYASASTCTPTRYSLLTGTYAFRNKGTGIAGPSSPALIRPDVVTMPDLLQKAGYKTAAIGKWHLGLGDKKPDWNGDLKPGPLEIGFDYSFLLPTTNDRVPQVYVENHRVLNLDPKDPLWVGHKSPSEDHKTGINHREGLKMDWSHGHNSTIHNGISRIGFYTGGHAARFRDEDLADKWVEKSEAWIKQNKDKPFFLYLASHDIHVPRMPHERFHGKSRTGFRGDAIVQLDWTVGEVVRILKEQGLEKNTMIVFCSDNGSVLDDGYKDGAVEKLHDHQPAGPYSGGKYTIQEGGTRTPFITWWPGTIKPGVSEQIVCTIDLANSLATHLGVAIPEGACLDSLDVMPALLGKEGAKGRDNLIQQDNGNAGTLSSFGYRSGKWKIQRKNAFDRKTKIANEDPAKMKFSLYDLDNDPAEKKDVAKQNAQIFARLKGELQKQLDDGRTRHYNAETEADKVAENLKVTQKKTVQETALGKMTVTTTFRGGVKILEQVTPPDESMNTVFYVFLNGSKVLTYKSGPMGTELSGAGMGRRQIKPEYTIKMAGDKWSVIKAVTIYSADYTTTFDGFRLKDGELIPWSAEKLANWRKLRSEAPQKVQ</sequence>
<dbReference type="Proteomes" id="UP001214250">
    <property type="component" value="Chromosome 1"/>
</dbReference>
<organism evidence="5 6">
    <name type="scientific">Lentisphaera profundi</name>
    <dbReference type="NCBI Taxonomy" id="1658616"/>
    <lineage>
        <taxon>Bacteria</taxon>
        <taxon>Pseudomonadati</taxon>
        <taxon>Lentisphaerota</taxon>
        <taxon>Lentisphaeria</taxon>
        <taxon>Lentisphaerales</taxon>
        <taxon>Lentisphaeraceae</taxon>
        <taxon>Lentisphaera</taxon>
    </lineage>
</organism>
<dbReference type="PANTHER" id="PTHR43751">
    <property type="entry name" value="SULFATASE"/>
    <property type="match status" value="1"/>
</dbReference>
<dbReference type="Gene3D" id="3.40.720.10">
    <property type="entry name" value="Alkaline Phosphatase, subunit A"/>
    <property type="match status" value="1"/>
</dbReference>
<evidence type="ECO:0000259" key="4">
    <source>
        <dbReference type="Pfam" id="PF00884"/>
    </source>
</evidence>
<evidence type="ECO:0000313" key="5">
    <source>
        <dbReference type="EMBL" id="WDE97177.1"/>
    </source>
</evidence>
<dbReference type="InterPro" id="IPR052701">
    <property type="entry name" value="GAG_Ulvan_Degrading_Sulfatases"/>
</dbReference>
<evidence type="ECO:0000256" key="1">
    <source>
        <dbReference type="ARBA" id="ARBA00008779"/>
    </source>
</evidence>
<evidence type="ECO:0000256" key="2">
    <source>
        <dbReference type="ARBA" id="ARBA00022801"/>
    </source>
</evidence>
<dbReference type="EMBL" id="CP117811">
    <property type="protein sequence ID" value="WDE97177.1"/>
    <property type="molecule type" value="Genomic_DNA"/>
</dbReference>
<dbReference type="Pfam" id="PF00884">
    <property type="entry name" value="Sulfatase"/>
    <property type="match status" value="1"/>
</dbReference>
<evidence type="ECO:0000313" key="6">
    <source>
        <dbReference type="Proteomes" id="UP001214250"/>
    </source>
</evidence>
<feature type="domain" description="Sulfatase N-terminal" evidence="4">
    <location>
        <begin position="31"/>
        <end position="403"/>
    </location>
</feature>
<dbReference type="SUPFAM" id="SSF53649">
    <property type="entry name" value="Alkaline phosphatase-like"/>
    <property type="match status" value="1"/>
</dbReference>
<protein>
    <submittedName>
        <fullName evidence="5">Arylsulfatase</fullName>
    </submittedName>
</protein>
<dbReference type="PROSITE" id="PS00149">
    <property type="entry name" value="SULFATASE_2"/>
    <property type="match status" value="1"/>
</dbReference>
<keyword evidence="6" id="KW-1185">Reference proteome</keyword>
<reference evidence="5 6" key="1">
    <citation type="submission" date="2023-02" db="EMBL/GenBank/DDBJ databases">
        <title>Genome sequence of Lentisphaera profundi SAORIC-696.</title>
        <authorList>
            <person name="Kim e."/>
            <person name="Cho J.-C."/>
            <person name="Choi A."/>
            <person name="Kang I."/>
        </authorList>
    </citation>
    <scope>NUCLEOTIDE SEQUENCE [LARGE SCALE GENOMIC DNA]</scope>
    <source>
        <strain evidence="5 6">SAORIC-696</strain>
    </source>
</reference>
<keyword evidence="3" id="KW-0732">Signal</keyword>
<comment type="similarity">
    <text evidence="1">Belongs to the sulfatase family.</text>
</comment>
<keyword evidence="2" id="KW-0378">Hydrolase</keyword>
<feature type="chain" id="PRO_5047273638" evidence="3">
    <location>
        <begin position="20"/>
        <end position="669"/>
    </location>
</feature>
<evidence type="ECO:0000256" key="3">
    <source>
        <dbReference type="SAM" id="SignalP"/>
    </source>
</evidence>
<proteinExistence type="inferred from homology"/>
<dbReference type="PANTHER" id="PTHR43751:SF7">
    <property type="entry name" value="ARYLSULPHATASE A"/>
    <property type="match status" value="1"/>
</dbReference>
<dbReference type="CDD" id="cd16143">
    <property type="entry name" value="ARS_like"/>
    <property type="match status" value="1"/>
</dbReference>
<dbReference type="PROSITE" id="PS00523">
    <property type="entry name" value="SULFATASE_1"/>
    <property type="match status" value="1"/>
</dbReference>
<feature type="signal peptide" evidence="3">
    <location>
        <begin position="1"/>
        <end position="19"/>
    </location>
</feature>
<accession>A0ABY7VTX1</accession>
<dbReference type="RefSeq" id="WP_274151407.1">
    <property type="nucleotide sequence ID" value="NZ_CP117811.1"/>
</dbReference>
<dbReference type="InterPro" id="IPR024607">
    <property type="entry name" value="Sulfatase_CS"/>
</dbReference>
<gene>
    <name evidence="5" type="ORF">PQO03_04310</name>
</gene>
<dbReference type="Gene3D" id="3.30.1120.10">
    <property type="match status" value="1"/>
</dbReference>
<name>A0ABY7VTX1_9BACT</name>
<dbReference type="InterPro" id="IPR017850">
    <property type="entry name" value="Alkaline_phosphatase_core_sf"/>
</dbReference>